<name>A0A1S4AMA7_TOBAC</name>
<evidence type="ECO:0000256" key="10">
    <source>
        <dbReference type="PROSITE-ProRule" id="PRU00626"/>
    </source>
</evidence>
<evidence type="ECO:0000256" key="1">
    <source>
        <dbReference type="ARBA" id="ARBA00004229"/>
    </source>
</evidence>
<keyword evidence="3" id="KW-0934">Plastid</keyword>
<dbReference type="GO" id="GO:1990904">
    <property type="term" value="C:ribonucleoprotein complex"/>
    <property type="evidence" value="ECO:0007669"/>
    <property type="project" value="UniProtKB-KW"/>
</dbReference>
<accession>A0A1S4AMA7</accession>
<dbReference type="InterPro" id="IPR035920">
    <property type="entry name" value="YhbY-like_sf"/>
</dbReference>
<evidence type="ECO:0000256" key="11">
    <source>
        <dbReference type="SAM" id="MobiDB-lite"/>
    </source>
</evidence>
<dbReference type="InterPro" id="IPR045278">
    <property type="entry name" value="CRS1/CFM2/CFM3"/>
</dbReference>
<keyword evidence="5" id="KW-0677">Repeat</keyword>
<proteinExistence type="predicted"/>
<evidence type="ECO:0000256" key="2">
    <source>
        <dbReference type="ARBA" id="ARBA00022528"/>
    </source>
</evidence>
<keyword evidence="6 10" id="KW-0694">RNA-binding</keyword>
<dbReference type="PANTHER" id="PTHR31846:SF7">
    <property type="entry name" value="CRS1 _ YHBY (CRM) DOMAIN-CONTAINING PROTEIN"/>
    <property type="match status" value="1"/>
</dbReference>
<feature type="region of interest" description="Disordered" evidence="11">
    <location>
        <begin position="346"/>
        <end position="378"/>
    </location>
</feature>
<keyword evidence="7" id="KW-0809">Transit peptide</keyword>
<feature type="domain" description="CRM" evidence="12">
    <location>
        <begin position="438"/>
        <end position="505"/>
    </location>
</feature>
<dbReference type="GO" id="GO:0000373">
    <property type="term" value="P:Group II intron splicing"/>
    <property type="evidence" value="ECO:0007669"/>
    <property type="project" value="UniProtKB-ARBA"/>
</dbReference>
<dbReference type="GO" id="GO:0009507">
    <property type="term" value="C:chloroplast"/>
    <property type="evidence" value="ECO:0007669"/>
    <property type="project" value="UniProtKB-SubCell"/>
</dbReference>
<evidence type="ECO:0000259" key="12">
    <source>
        <dbReference type="PROSITE" id="PS51295"/>
    </source>
</evidence>
<keyword evidence="9" id="KW-0687">Ribonucleoprotein</keyword>
<dbReference type="KEGG" id="nta:107799018"/>
<dbReference type="InterPro" id="IPR001890">
    <property type="entry name" value="RNA-binding_CRM"/>
</dbReference>
<keyword evidence="4" id="KW-0507">mRNA processing</keyword>
<evidence type="ECO:0000313" key="13">
    <source>
        <dbReference type="RefSeq" id="XP_016477563.1"/>
    </source>
</evidence>
<feature type="domain" description="CRM" evidence="12">
    <location>
        <begin position="243"/>
        <end position="339"/>
    </location>
</feature>
<dbReference type="Pfam" id="PF01985">
    <property type="entry name" value="CRS1_YhbY"/>
    <property type="match status" value="2"/>
</dbReference>
<organism evidence="13">
    <name type="scientific">Nicotiana tabacum</name>
    <name type="common">Common tobacco</name>
    <dbReference type="NCBI Taxonomy" id="4097"/>
    <lineage>
        <taxon>Eukaryota</taxon>
        <taxon>Viridiplantae</taxon>
        <taxon>Streptophyta</taxon>
        <taxon>Embryophyta</taxon>
        <taxon>Tracheophyta</taxon>
        <taxon>Spermatophyta</taxon>
        <taxon>Magnoliopsida</taxon>
        <taxon>eudicotyledons</taxon>
        <taxon>Gunneridae</taxon>
        <taxon>Pentapetalae</taxon>
        <taxon>asterids</taxon>
        <taxon>lamiids</taxon>
        <taxon>Solanales</taxon>
        <taxon>Solanaceae</taxon>
        <taxon>Nicotianoideae</taxon>
        <taxon>Nicotianeae</taxon>
        <taxon>Nicotiana</taxon>
    </lineage>
</organism>
<comment type="subcellular location">
    <subcellularLocation>
        <location evidence="1">Plastid</location>
        <location evidence="1">Chloroplast</location>
    </subcellularLocation>
</comment>
<evidence type="ECO:0000256" key="6">
    <source>
        <dbReference type="ARBA" id="ARBA00022884"/>
    </source>
</evidence>
<evidence type="ECO:0000256" key="8">
    <source>
        <dbReference type="ARBA" id="ARBA00023187"/>
    </source>
</evidence>
<protein>
    <submittedName>
        <fullName evidence="13">CRM-domain containing factor CFM3, chloroplastic/mitochondrial-like</fullName>
    </submittedName>
</protein>
<dbReference type="OrthoDB" id="551352at2759"/>
<keyword evidence="2" id="KW-0150">Chloroplast</keyword>
<dbReference type="PaxDb" id="4097-A0A1S4AMA7"/>
<evidence type="ECO:0000256" key="7">
    <source>
        <dbReference type="ARBA" id="ARBA00022946"/>
    </source>
</evidence>
<dbReference type="Gene3D" id="3.30.110.60">
    <property type="entry name" value="YhbY-like"/>
    <property type="match status" value="2"/>
</dbReference>
<evidence type="ECO:0000256" key="3">
    <source>
        <dbReference type="ARBA" id="ARBA00022640"/>
    </source>
</evidence>
<dbReference type="GO" id="GO:0003729">
    <property type="term" value="F:mRNA binding"/>
    <property type="evidence" value="ECO:0007669"/>
    <property type="project" value="InterPro"/>
</dbReference>
<evidence type="ECO:0000256" key="4">
    <source>
        <dbReference type="ARBA" id="ARBA00022664"/>
    </source>
</evidence>
<dbReference type="SUPFAM" id="SSF75471">
    <property type="entry name" value="YhbY-like"/>
    <property type="match status" value="2"/>
</dbReference>
<gene>
    <name evidence="13" type="primary">LOC107799018</name>
</gene>
<reference evidence="13" key="1">
    <citation type="submission" date="2025-08" db="UniProtKB">
        <authorList>
            <consortium name="RefSeq"/>
        </authorList>
    </citation>
    <scope>IDENTIFICATION</scope>
</reference>
<dbReference type="PROSITE" id="PS51295">
    <property type="entry name" value="CRM"/>
    <property type="match status" value="2"/>
</dbReference>
<feature type="region of interest" description="Disordered" evidence="11">
    <location>
        <begin position="57"/>
        <end position="79"/>
    </location>
</feature>
<evidence type="ECO:0000256" key="5">
    <source>
        <dbReference type="ARBA" id="ARBA00022737"/>
    </source>
</evidence>
<dbReference type="STRING" id="4097.A0A1S4AMA7"/>
<feature type="non-terminal residue" evidence="13">
    <location>
        <position position="505"/>
    </location>
</feature>
<evidence type="ECO:0000256" key="9">
    <source>
        <dbReference type="ARBA" id="ARBA00023274"/>
    </source>
</evidence>
<dbReference type="RefSeq" id="XP_016477563.1">
    <property type="nucleotide sequence ID" value="XM_016622077.1"/>
</dbReference>
<dbReference type="FunFam" id="3.30.110.60:FF:000002">
    <property type="entry name" value="CRS2-associated factor 1, chloroplastic"/>
    <property type="match status" value="1"/>
</dbReference>
<keyword evidence="8" id="KW-0508">mRNA splicing</keyword>
<dbReference type="GO" id="GO:0006397">
    <property type="term" value="P:mRNA processing"/>
    <property type="evidence" value="ECO:0007669"/>
    <property type="project" value="UniProtKB-KW"/>
</dbReference>
<sequence length="505" mass="57342">MAAMAFTKLSFDYISPPFSYPSSKTLQFPIPLPKIQSLQNFRAKSIRIYCSSQTIHSDKENQTNQTKKKQKPRPSFLEQVQDKWSVKTTSLREKFPWQELNSVSIEEVAEQDLLSSVSKTEENPVVNESVSSGSRIKVNLAPWVHGNQPKKSQLDSFEARNFEKNANWENNVSEELDIESGKDEKDIKLETKVSHRYEVQSSSNFDKGITYANSVRLPWQGERDVGPASGDKLRKSNTEMAEKMIPEPQLKKLRNAALRMVERIKVGSAGVTQELVDSIHEKWKVDEIVKLRFEGPPSHNMKRTHEILEHRTGGLVIWRSGSSIVLYRGIPYKLPCVQSFTTRNDDIDESESSKNDNGQSFGVKSLNEATERPRNGFSNLSGAEIRDLSELNMLLDEVGPRFKDWSGREPLPVDADMLPAVVPGYRPPFRRLPYGAKLNLKNKEMTYLRRTARIMPPHFALGRNRELQGLAAAMAKLWRGSAIAKIAIKRGVQNTSNERMAEELK</sequence>
<dbReference type="PANTHER" id="PTHR31846">
    <property type="entry name" value="CRS1 / YHBY (CRM) DOMAIN-CONTAINING PROTEIN"/>
    <property type="match status" value="1"/>
</dbReference>
<dbReference type="AlphaFoldDB" id="A0A1S4AMA7"/>
<dbReference type="SMART" id="SM01103">
    <property type="entry name" value="CRS1_YhbY"/>
    <property type="match status" value="1"/>
</dbReference>